<evidence type="ECO:0000313" key="1">
    <source>
        <dbReference type="EMBL" id="SDF96643.1"/>
    </source>
</evidence>
<keyword evidence="2" id="KW-1185">Reference proteome</keyword>
<evidence type="ECO:0000313" key="2">
    <source>
        <dbReference type="Proteomes" id="UP000198615"/>
    </source>
</evidence>
<name>A0A8G2F3S9_9PROT</name>
<reference evidence="1 2" key="1">
    <citation type="submission" date="2016-10" db="EMBL/GenBank/DDBJ databases">
        <authorList>
            <person name="Varghese N."/>
            <person name="Submissions S."/>
        </authorList>
    </citation>
    <scope>NUCLEOTIDE SEQUENCE [LARGE SCALE GENOMIC DNA]</scope>
    <source>
        <strain evidence="1 2">DSM 18839</strain>
    </source>
</reference>
<proteinExistence type="predicted"/>
<accession>A0A8G2F3S9</accession>
<dbReference type="AlphaFoldDB" id="A0A8G2F3S9"/>
<dbReference type="Proteomes" id="UP000198615">
    <property type="component" value="Unassembled WGS sequence"/>
</dbReference>
<dbReference type="RefSeq" id="WP_051244219.1">
    <property type="nucleotide sequence ID" value="NZ_FNBW01000008.1"/>
</dbReference>
<sequence>MTSEVGAPAGEGEILLTVMLKHQKDKNLAEINARLDAAGFWKKFPPEGIEVVSWYVMMGIGQVVTLKVPGHRLREVNLAIEQSAWGGFDTEFYPTYDFRPVWEGIKAKQG</sequence>
<dbReference type="OrthoDB" id="767859at2"/>
<dbReference type="EMBL" id="FNBW01000008">
    <property type="protein sequence ID" value="SDF96643.1"/>
    <property type="molecule type" value="Genomic_DNA"/>
</dbReference>
<gene>
    <name evidence="1" type="ORF">SAMN05660686_02935</name>
</gene>
<protein>
    <submittedName>
        <fullName evidence="1">Uncharacterized protein</fullName>
    </submittedName>
</protein>
<comment type="caution">
    <text evidence="1">The sequence shown here is derived from an EMBL/GenBank/DDBJ whole genome shotgun (WGS) entry which is preliminary data.</text>
</comment>
<organism evidence="1 2">
    <name type="scientific">Thalassobaculum litoreum DSM 18839</name>
    <dbReference type="NCBI Taxonomy" id="1123362"/>
    <lineage>
        <taxon>Bacteria</taxon>
        <taxon>Pseudomonadati</taxon>
        <taxon>Pseudomonadota</taxon>
        <taxon>Alphaproteobacteria</taxon>
        <taxon>Rhodospirillales</taxon>
        <taxon>Thalassobaculaceae</taxon>
        <taxon>Thalassobaculum</taxon>
    </lineage>
</organism>